<gene>
    <name evidence="1" type="ORF">GCM10011409_14830</name>
</gene>
<reference evidence="1" key="1">
    <citation type="journal article" date="2014" name="Int. J. Syst. Evol. Microbiol.">
        <title>Complete genome sequence of Corynebacterium casei LMG S-19264T (=DSM 44701T), isolated from a smear-ripened cheese.</title>
        <authorList>
            <consortium name="US DOE Joint Genome Institute (JGI-PGF)"/>
            <person name="Walter F."/>
            <person name="Albersmeier A."/>
            <person name="Kalinowski J."/>
            <person name="Ruckert C."/>
        </authorList>
    </citation>
    <scope>NUCLEOTIDE SEQUENCE</scope>
    <source>
        <strain evidence="1">CGMCC 1.15454</strain>
    </source>
</reference>
<name>A0A9W5X4V3_9BACI</name>
<reference evidence="1" key="2">
    <citation type="submission" date="2020-09" db="EMBL/GenBank/DDBJ databases">
        <authorList>
            <person name="Sun Q."/>
            <person name="Zhou Y."/>
        </authorList>
    </citation>
    <scope>NUCLEOTIDE SEQUENCE</scope>
    <source>
        <strain evidence="1">CGMCC 1.15454</strain>
    </source>
</reference>
<dbReference type="Proteomes" id="UP000621492">
    <property type="component" value="Unassembled WGS sequence"/>
</dbReference>
<organism evidence="1 2">
    <name type="scientific">Lentibacillus populi</name>
    <dbReference type="NCBI Taxonomy" id="1827502"/>
    <lineage>
        <taxon>Bacteria</taxon>
        <taxon>Bacillati</taxon>
        <taxon>Bacillota</taxon>
        <taxon>Bacilli</taxon>
        <taxon>Bacillales</taxon>
        <taxon>Bacillaceae</taxon>
        <taxon>Lentibacillus</taxon>
    </lineage>
</organism>
<accession>A0A9W5X4V3</accession>
<evidence type="ECO:0000313" key="1">
    <source>
        <dbReference type="EMBL" id="GGB38362.1"/>
    </source>
</evidence>
<proteinExistence type="predicted"/>
<protein>
    <submittedName>
        <fullName evidence="1">Uncharacterized protein</fullName>
    </submittedName>
</protein>
<sequence>MTSLKSYSDLLILVPILVYHEEGNPKIVDEVAPIRAVAKEDANQAFFSVNPGEMVYHTSNENFIINIRREPL</sequence>
<dbReference type="RefSeq" id="WP_088051500.1">
    <property type="nucleotide sequence ID" value="NZ_BMJD01000008.1"/>
</dbReference>
<dbReference type="EMBL" id="BMJD01000008">
    <property type="protein sequence ID" value="GGB38362.1"/>
    <property type="molecule type" value="Genomic_DNA"/>
</dbReference>
<comment type="caution">
    <text evidence="1">The sequence shown here is derived from an EMBL/GenBank/DDBJ whole genome shotgun (WGS) entry which is preliminary data.</text>
</comment>
<keyword evidence="2" id="KW-1185">Reference proteome</keyword>
<evidence type="ECO:0000313" key="2">
    <source>
        <dbReference type="Proteomes" id="UP000621492"/>
    </source>
</evidence>
<dbReference type="AlphaFoldDB" id="A0A9W5X4V3"/>